<accession>A0A644XME0</accession>
<gene>
    <name evidence="3" type="ORF">SDC9_63687</name>
</gene>
<evidence type="ECO:0000256" key="1">
    <source>
        <dbReference type="ARBA" id="ARBA00008007"/>
    </source>
</evidence>
<protein>
    <recommendedName>
        <fullName evidence="2">Phosphoribosyltransferase domain-containing protein</fullName>
    </recommendedName>
</protein>
<organism evidence="3">
    <name type="scientific">bioreactor metagenome</name>
    <dbReference type="NCBI Taxonomy" id="1076179"/>
    <lineage>
        <taxon>unclassified sequences</taxon>
        <taxon>metagenomes</taxon>
        <taxon>ecological metagenomes</taxon>
    </lineage>
</organism>
<dbReference type="SUPFAM" id="SSF53271">
    <property type="entry name" value="PRTase-like"/>
    <property type="match status" value="1"/>
</dbReference>
<sequence>MSMKSLLNELSNLFFPECCPVCSIRLLPSEQGVCLQCLHALPKTNNFMEPDNLAETLLAGRFPFERAATFCVYSRGGVLQPLIHQLKYNNKKEIGVLLGKLFGKDLIGSEFILPIDLIVPVPLHPQKQKERGFNQAETIAYGLSEVTSIPVSSGNLVRAIFNPTQTQRTKTQRWENVKGIFDLLHPSLYAGKHILLIDDIITTGSTLEACAYALLKSPDIKISVATLGEVF</sequence>
<dbReference type="Gene3D" id="3.40.50.2020">
    <property type="match status" value="1"/>
</dbReference>
<evidence type="ECO:0000259" key="2">
    <source>
        <dbReference type="Pfam" id="PF00156"/>
    </source>
</evidence>
<dbReference type="Pfam" id="PF00156">
    <property type="entry name" value="Pribosyltran"/>
    <property type="match status" value="1"/>
</dbReference>
<dbReference type="PANTHER" id="PTHR47505">
    <property type="entry name" value="DNA UTILIZATION PROTEIN YHGH"/>
    <property type="match status" value="1"/>
</dbReference>
<comment type="caution">
    <text evidence="3">The sequence shown here is derived from an EMBL/GenBank/DDBJ whole genome shotgun (WGS) entry which is preliminary data.</text>
</comment>
<reference evidence="3" key="1">
    <citation type="submission" date="2019-08" db="EMBL/GenBank/DDBJ databases">
        <authorList>
            <person name="Kucharzyk K."/>
            <person name="Murdoch R.W."/>
            <person name="Higgins S."/>
            <person name="Loffler F."/>
        </authorList>
    </citation>
    <scope>NUCLEOTIDE SEQUENCE</scope>
</reference>
<dbReference type="InterPro" id="IPR029057">
    <property type="entry name" value="PRTase-like"/>
</dbReference>
<dbReference type="CDD" id="cd06223">
    <property type="entry name" value="PRTases_typeI"/>
    <property type="match status" value="1"/>
</dbReference>
<dbReference type="EMBL" id="VSSQ01002770">
    <property type="protein sequence ID" value="MPM17299.1"/>
    <property type="molecule type" value="Genomic_DNA"/>
</dbReference>
<dbReference type="PANTHER" id="PTHR47505:SF1">
    <property type="entry name" value="DNA UTILIZATION PROTEIN YHGH"/>
    <property type="match status" value="1"/>
</dbReference>
<proteinExistence type="inferred from homology"/>
<feature type="domain" description="Phosphoribosyltransferase" evidence="2">
    <location>
        <begin position="162"/>
        <end position="221"/>
    </location>
</feature>
<dbReference type="AlphaFoldDB" id="A0A644XME0"/>
<comment type="similarity">
    <text evidence="1">Belongs to the ComF/GntX family.</text>
</comment>
<dbReference type="InterPro" id="IPR051910">
    <property type="entry name" value="ComF/GntX_DNA_util-trans"/>
</dbReference>
<evidence type="ECO:0000313" key="3">
    <source>
        <dbReference type="EMBL" id="MPM17299.1"/>
    </source>
</evidence>
<name>A0A644XME0_9ZZZZ</name>
<dbReference type="InterPro" id="IPR000836">
    <property type="entry name" value="PRTase_dom"/>
</dbReference>